<dbReference type="OrthoDB" id="7848123at2"/>
<name>A0A4R2KW31_9GAMM</name>
<dbReference type="InterPro" id="IPR017495">
    <property type="entry name" value="PuhC"/>
</dbReference>
<dbReference type="NCBIfam" id="TIGR03054">
    <property type="entry name" value="photo_alph_chp1"/>
    <property type="match status" value="1"/>
</dbReference>
<protein>
    <submittedName>
        <fullName evidence="1">Putative photosynthetic complex assembly protein</fullName>
    </submittedName>
</protein>
<dbReference type="Proteomes" id="UP000294980">
    <property type="component" value="Unassembled WGS sequence"/>
</dbReference>
<reference evidence="1 2" key="1">
    <citation type="submission" date="2019-03" db="EMBL/GenBank/DDBJ databases">
        <title>Genomic Encyclopedia of Type Strains, Phase IV (KMG-IV): sequencing the most valuable type-strain genomes for metagenomic binning, comparative biology and taxonomic classification.</title>
        <authorList>
            <person name="Goeker M."/>
        </authorList>
    </citation>
    <scope>NUCLEOTIDE SEQUENCE [LARGE SCALE GENOMIC DNA]</scope>
    <source>
        <strain evidence="1 2">DSM 23344</strain>
    </source>
</reference>
<dbReference type="RefSeq" id="WP_117317176.1">
    <property type="nucleotide sequence ID" value="NZ_QQSW01000008.1"/>
</dbReference>
<keyword evidence="2" id="KW-1185">Reference proteome</keyword>
<evidence type="ECO:0000313" key="2">
    <source>
        <dbReference type="Proteomes" id="UP000294980"/>
    </source>
</evidence>
<accession>A0A4R2KW31</accession>
<comment type="caution">
    <text evidence="1">The sequence shown here is derived from an EMBL/GenBank/DDBJ whole genome shotgun (WGS) entry which is preliminary data.</text>
</comment>
<dbReference type="AlphaFoldDB" id="A0A4R2KW31"/>
<evidence type="ECO:0000313" key="1">
    <source>
        <dbReference type="EMBL" id="TCO77192.1"/>
    </source>
</evidence>
<gene>
    <name evidence="1" type="ORF">EV688_103207</name>
</gene>
<organism evidence="1 2">
    <name type="scientific">Chromatocurvus halotolerans</name>
    <dbReference type="NCBI Taxonomy" id="1132028"/>
    <lineage>
        <taxon>Bacteria</taxon>
        <taxon>Pseudomonadati</taxon>
        <taxon>Pseudomonadota</taxon>
        <taxon>Gammaproteobacteria</taxon>
        <taxon>Cellvibrionales</taxon>
        <taxon>Halieaceae</taxon>
        <taxon>Chromatocurvus</taxon>
    </lineage>
</organism>
<dbReference type="EMBL" id="SLWX01000003">
    <property type="protein sequence ID" value="TCO77192.1"/>
    <property type="molecule type" value="Genomic_DNA"/>
</dbReference>
<sequence>MSLRHWSPTRWLATLVGAIVIMTVATVAAMRLSGFTPDTTVDSEVVHQVALRFVDVGGGEVHVFEQSTDSHIATLEPAEDSFIRGVMRSMARERRSRDIDMTPPFRLVSYADGSMVIEDPSVGTYINLVAFGQTNIGSFNTLLNKAVAATR</sequence>
<proteinExistence type="predicted"/>